<sequence length="126" mass="14552">MTNTNKQETSYSQDHQTIHVLLQDYFDGLYEGDVEKLRPLFHGDAWLKGNNYRKSRDEWLQAVAARPVPKDEGMKYAFNTMSLEIIGDQAMAKVDVPLLAAHFIDFLGLLKEDGEWKIVNKMYTII</sequence>
<keyword evidence="2" id="KW-1185">Reference proteome</keyword>
<comment type="caution">
    <text evidence="1">The sequence shown here is derived from an EMBL/GenBank/DDBJ whole genome shotgun (WGS) entry which is preliminary data.</text>
</comment>
<dbReference type="InterPro" id="IPR039437">
    <property type="entry name" value="FrzH/put_lumazine-bd"/>
</dbReference>
<dbReference type="Gene3D" id="3.10.450.50">
    <property type="match status" value="1"/>
</dbReference>
<dbReference type="AlphaFoldDB" id="A0A370DIT5"/>
<dbReference type="InterPro" id="IPR032710">
    <property type="entry name" value="NTF2-like_dom_sf"/>
</dbReference>
<dbReference type="EMBL" id="QFXC01000007">
    <property type="protein sequence ID" value="RDH84753.1"/>
    <property type="molecule type" value="Genomic_DNA"/>
</dbReference>
<evidence type="ECO:0000313" key="1">
    <source>
        <dbReference type="EMBL" id="RDH84753.1"/>
    </source>
</evidence>
<protein>
    <submittedName>
        <fullName evidence="1">Nuclear transport factor 2 family protein</fullName>
    </submittedName>
</protein>
<dbReference type="SUPFAM" id="SSF54427">
    <property type="entry name" value="NTF2-like"/>
    <property type="match status" value="1"/>
</dbReference>
<dbReference type="Proteomes" id="UP000254266">
    <property type="component" value="Unassembled WGS sequence"/>
</dbReference>
<gene>
    <name evidence="1" type="ORF">DIZ80_04610</name>
</gene>
<name>A0A370DIT5_9GAMM</name>
<reference evidence="1 2" key="1">
    <citation type="journal article" date="2018" name="ISME J.">
        <title>Endosymbiont genomes yield clues of tubeworm success.</title>
        <authorList>
            <person name="Li Y."/>
            <person name="Liles M.R."/>
            <person name="Halanych K.M."/>
        </authorList>
    </citation>
    <scope>NUCLEOTIDE SEQUENCE [LARGE SCALE GENOMIC DNA]</scope>
    <source>
        <strain evidence="1">A1464</strain>
    </source>
</reference>
<dbReference type="Pfam" id="PF12893">
    <property type="entry name" value="Lumazine_bd_2"/>
    <property type="match status" value="1"/>
</dbReference>
<accession>A0A370DIT5</accession>
<proteinExistence type="predicted"/>
<organism evidence="1 2">
    <name type="scientific">endosymbiont of Galathealinum brachiosum</name>
    <dbReference type="NCBI Taxonomy" id="2200906"/>
    <lineage>
        <taxon>Bacteria</taxon>
        <taxon>Pseudomonadati</taxon>
        <taxon>Pseudomonadota</taxon>
        <taxon>Gammaproteobacteria</taxon>
        <taxon>sulfur-oxidizing symbionts</taxon>
    </lineage>
</organism>
<evidence type="ECO:0000313" key="2">
    <source>
        <dbReference type="Proteomes" id="UP000254266"/>
    </source>
</evidence>